<evidence type="ECO:0000256" key="10">
    <source>
        <dbReference type="ARBA" id="ARBA00023242"/>
    </source>
</evidence>
<dbReference type="Pfam" id="PF00623">
    <property type="entry name" value="RNA_pol_Rpb1_2"/>
    <property type="match status" value="1"/>
</dbReference>
<evidence type="ECO:0000313" key="13">
    <source>
        <dbReference type="EMBL" id="KAF8819783.1"/>
    </source>
</evidence>
<evidence type="ECO:0000256" key="5">
    <source>
        <dbReference type="ARBA" id="ARBA00022695"/>
    </source>
</evidence>
<dbReference type="InterPro" id="IPR007083">
    <property type="entry name" value="RNA_pol_Rpb1_4"/>
</dbReference>
<dbReference type="Pfam" id="PF04998">
    <property type="entry name" value="RNA_pol_Rpb1_5"/>
    <property type="match status" value="1"/>
</dbReference>
<dbReference type="PANTHER" id="PTHR48446:SF1">
    <property type="entry name" value="DNA-DIRECTED RNA POLYMERASE SUBUNIT BETA' N-TERMINAL SECTION"/>
    <property type="match status" value="1"/>
</dbReference>
<keyword evidence="10" id="KW-0539">Nucleus</keyword>
<evidence type="ECO:0000256" key="1">
    <source>
        <dbReference type="ARBA" id="ARBA00004123"/>
    </source>
</evidence>
<dbReference type="SMART" id="SM00663">
    <property type="entry name" value="RPOLA_N"/>
    <property type="match status" value="1"/>
</dbReference>
<dbReference type="Gene3D" id="4.10.860.120">
    <property type="entry name" value="RNA polymerase II, clamp domain"/>
    <property type="match status" value="1"/>
</dbReference>
<dbReference type="Gene3D" id="1.10.132.30">
    <property type="match status" value="1"/>
</dbReference>
<dbReference type="Pfam" id="PF04997">
    <property type="entry name" value="RNA_pol_Rpb1_1"/>
    <property type="match status" value="1"/>
</dbReference>
<comment type="function">
    <text evidence="11">DNA-dependent RNA polymerase catalyzes the transcription of DNA into RNA using the four ribonucleoside triphosphates as substrates.</text>
</comment>
<dbReference type="InterPro" id="IPR038120">
    <property type="entry name" value="Rpb1_funnel_sf"/>
</dbReference>
<dbReference type="PANTHER" id="PTHR48446">
    <property type="entry name" value="DNA-DIRECTED RNA POLYMERASE SUBUNIT BETA' N-TERMINAL SECTION"/>
    <property type="match status" value="1"/>
</dbReference>
<dbReference type="InterPro" id="IPR035697">
    <property type="entry name" value="RNAP_III_RPC1_N"/>
</dbReference>
<feature type="domain" description="RNA polymerase N-terminal" evidence="12">
    <location>
        <begin position="248"/>
        <end position="554"/>
    </location>
</feature>
<comment type="similarity">
    <text evidence="2 11">Belongs to the RNA polymerase beta' chain family.</text>
</comment>
<dbReference type="InterPro" id="IPR007066">
    <property type="entry name" value="RNA_pol_Rpb1_3"/>
</dbReference>
<keyword evidence="6" id="KW-0479">Metal-binding</keyword>
<dbReference type="SUPFAM" id="SSF64484">
    <property type="entry name" value="beta and beta-prime subunits of DNA dependent RNA-polymerase"/>
    <property type="match status" value="1"/>
</dbReference>
<evidence type="ECO:0000259" key="12">
    <source>
        <dbReference type="SMART" id="SM00663"/>
    </source>
</evidence>
<organism evidence="13 14">
    <name type="scientific">Cardiosporidium cionae</name>
    <dbReference type="NCBI Taxonomy" id="476202"/>
    <lineage>
        <taxon>Eukaryota</taxon>
        <taxon>Sar</taxon>
        <taxon>Alveolata</taxon>
        <taxon>Apicomplexa</taxon>
        <taxon>Aconoidasida</taxon>
        <taxon>Nephromycida</taxon>
        <taxon>Cardiosporidium</taxon>
    </lineage>
</organism>
<dbReference type="InterPro" id="IPR000722">
    <property type="entry name" value="RNA_pol_asu"/>
</dbReference>
<dbReference type="EC" id="2.7.7.6" evidence="11"/>
<evidence type="ECO:0000256" key="11">
    <source>
        <dbReference type="RuleBase" id="RU004279"/>
    </source>
</evidence>
<dbReference type="CDD" id="cd02583">
    <property type="entry name" value="RNAP_III_RPC1_N"/>
    <property type="match status" value="1"/>
</dbReference>
<evidence type="ECO:0000256" key="2">
    <source>
        <dbReference type="ARBA" id="ARBA00006460"/>
    </source>
</evidence>
<evidence type="ECO:0000256" key="6">
    <source>
        <dbReference type="ARBA" id="ARBA00022723"/>
    </source>
</evidence>
<dbReference type="InterPro" id="IPR044893">
    <property type="entry name" value="RNA_pol_Rpb1_clamp_domain"/>
</dbReference>
<evidence type="ECO:0000256" key="7">
    <source>
        <dbReference type="ARBA" id="ARBA00022833"/>
    </source>
</evidence>
<comment type="catalytic activity">
    <reaction evidence="11">
        <text>RNA(n) + a ribonucleoside 5'-triphosphate = RNA(n+1) + diphosphate</text>
        <dbReference type="Rhea" id="RHEA:21248"/>
        <dbReference type="Rhea" id="RHEA-COMP:14527"/>
        <dbReference type="Rhea" id="RHEA-COMP:17342"/>
        <dbReference type="ChEBI" id="CHEBI:33019"/>
        <dbReference type="ChEBI" id="CHEBI:61557"/>
        <dbReference type="ChEBI" id="CHEBI:140395"/>
        <dbReference type="EC" id="2.7.7.6"/>
    </reaction>
</comment>
<keyword evidence="5 11" id="KW-0548">Nucleotidyltransferase</keyword>
<evidence type="ECO:0000256" key="4">
    <source>
        <dbReference type="ARBA" id="ARBA00022679"/>
    </source>
</evidence>
<evidence type="ECO:0000256" key="8">
    <source>
        <dbReference type="ARBA" id="ARBA00022842"/>
    </source>
</evidence>
<comment type="caution">
    <text evidence="13">The sequence shown here is derived from an EMBL/GenBank/DDBJ whole genome shotgun (WGS) entry which is preliminary data.</text>
</comment>
<reference evidence="13 14" key="1">
    <citation type="journal article" date="2020" name="bioRxiv">
        <title>Metabolic contributions of an alphaproteobacterial endosymbiont in the apicomplexan Cardiosporidium cionae.</title>
        <authorList>
            <person name="Hunter E.S."/>
            <person name="Paight C.J."/>
            <person name="Lane C.E."/>
        </authorList>
    </citation>
    <scope>NUCLEOTIDE SEQUENCE [LARGE SCALE GENOMIC DNA]</scope>
    <source>
        <strain evidence="13">ESH_2018</strain>
    </source>
</reference>
<keyword evidence="8" id="KW-0460">Magnesium</keyword>
<evidence type="ECO:0000256" key="9">
    <source>
        <dbReference type="ARBA" id="ARBA00023163"/>
    </source>
</evidence>
<keyword evidence="3 11" id="KW-0240">DNA-directed RNA polymerase</keyword>
<dbReference type="GO" id="GO:0000428">
    <property type="term" value="C:DNA-directed RNA polymerase complex"/>
    <property type="evidence" value="ECO:0007669"/>
    <property type="project" value="UniProtKB-KW"/>
</dbReference>
<name>A0ABQ7J748_9APIC</name>
<dbReference type="Gene3D" id="6.10.250.2940">
    <property type="match status" value="1"/>
</dbReference>
<dbReference type="InterPro" id="IPR015700">
    <property type="entry name" value="RPC1"/>
</dbReference>
<dbReference type="InterPro" id="IPR007081">
    <property type="entry name" value="RNA_pol_Rpb1_5"/>
</dbReference>
<comment type="subcellular location">
    <subcellularLocation>
        <location evidence="1">Nucleus</location>
    </subcellularLocation>
</comment>
<evidence type="ECO:0000313" key="14">
    <source>
        <dbReference type="Proteomes" id="UP000823046"/>
    </source>
</evidence>
<accession>A0ABQ7J748</accession>
<dbReference type="InterPro" id="IPR007080">
    <property type="entry name" value="RNA_pol_Rpb1_1"/>
</dbReference>
<dbReference type="Pfam" id="PF04983">
    <property type="entry name" value="RNA_pol_Rpb1_3"/>
    <property type="match status" value="1"/>
</dbReference>
<dbReference type="Proteomes" id="UP000823046">
    <property type="component" value="Unassembled WGS sequence"/>
</dbReference>
<protein>
    <recommendedName>
        <fullName evidence="11">DNA-directed RNA polymerase subunit</fullName>
        <ecNumber evidence="11">2.7.7.6</ecNumber>
    </recommendedName>
</protein>
<dbReference type="EMBL" id="JADAQX010000602">
    <property type="protein sequence ID" value="KAF8819783.1"/>
    <property type="molecule type" value="Genomic_DNA"/>
</dbReference>
<evidence type="ECO:0000256" key="3">
    <source>
        <dbReference type="ARBA" id="ARBA00022478"/>
    </source>
</evidence>
<proteinExistence type="inferred from homology"/>
<keyword evidence="4 11" id="KW-0808">Transferase</keyword>
<gene>
    <name evidence="13" type="primary">POLR3A</name>
    <name evidence="13" type="ORF">IE077_000647</name>
</gene>
<keyword evidence="9 11" id="KW-0804">Transcription</keyword>
<dbReference type="InterPro" id="IPR006592">
    <property type="entry name" value="RNA_pol_N"/>
</dbReference>
<keyword evidence="7" id="KW-0862">Zinc</keyword>
<dbReference type="Gene3D" id="2.40.40.20">
    <property type="match status" value="1"/>
</dbReference>
<dbReference type="Gene3D" id="1.10.274.100">
    <property type="entry name" value="RNA polymerase Rpb1, domain 3"/>
    <property type="match status" value="1"/>
</dbReference>
<keyword evidence="14" id="KW-1185">Reference proteome</keyword>
<dbReference type="InterPro" id="IPR042102">
    <property type="entry name" value="RNA_pol_Rpb1_3_sf"/>
</dbReference>
<sequence length="903" mass="103682">MAIDDVELKRYFRYFLSSLGDEFVQKERVISKNDNNYVIDGVRFGILAQEEILRYAELQVHNRELYVSMTSRPHPYGVLDPKLGAHKNDANCKTCGGGLLECTGHWGSLLLHAPVYHIGYFKYLIQLLYCICKNCAAFLLTDDRKNRFLKMMRRNKEDAIIKRAIFNKTVDACKRISKCPQCEFHQGTLKRIVKPSLDQFMKIHHVVKYKEDGRLQSFEEVLDPLFVRNLLQRMNMEDWEVLDTFRPEKLLISSLPIPPNCIRPSVTLGEQGSTEDDLTVILSDITELNNIMKNQRDNGFLTNQYLGNWEFLQLQCTRLINSDAPAVTQLLASKNITKPGRGICQRLKGKEGRFRCNLSGKRVDFSGRTVISPDPNVGIHEVVIPEWMSKRLTYPDKVCQSNIDILREAVIRGSEEWPGAAYVNKINGTKTSLRYANRRFVAENLQIGDVVERHLWNGDIVLFNRQPSLHRVSIMAHHARIMPWRTLRFNECVCTPYNADFDGDEMNIHLPQTEEARAEALHLMSAVNNLMTPKNGEPLIAATQDFLSATYMLTHKDVFLTREKFCLLCSYFTDAKIQIDIPPPTILKPMELWTGKQIMNVLLRPNRKNAVMVNFEVKEREYTTQGGDVKFMCPKDAYTLFYKSELLAGTIGKRVLGNVKFGLFYHLIRDNNSEVAAECMGRIAKLASRWFSESGMTIGIDDVTPNASLIKEKNILLKRGYENVNKEIQLYQKGVMQPHTGCTLEETLEVRVKSILDELRNEAGKACNSTLKPLNKPLIMFNSGAKGALINLAQMIACVGQQNVWGQRIQNGFVERSLPHFPMHCKDAKSRGFVANSFYNGLNPDEFFFHTMSGREGLVDTAVKTAETGYMQRRLMKVILWIEWEMLKKKYYESIYFFLFIWK</sequence>
<dbReference type="Gene3D" id="3.30.1490.180">
    <property type="entry name" value="RNA polymerase ii"/>
    <property type="match status" value="1"/>
</dbReference>
<dbReference type="Pfam" id="PF05000">
    <property type="entry name" value="RNA_pol_Rpb1_4"/>
    <property type="match status" value="1"/>
</dbReference>